<dbReference type="InterPro" id="IPR044772">
    <property type="entry name" value="NO3_transporter"/>
</dbReference>
<dbReference type="Pfam" id="PF07690">
    <property type="entry name" value="MFS_1"/>
    <property type="match status" value="2"/>
</dbReference>
<dbReference type="InterPro" id="IPR004737">
    <property type="entry name" value="NO3_transporter_NarK/NarU-like"/>
</dbReference>
<evidence type="ECO:0000256" key="6">
    <source>
        <dbReference type="ARBA" id="ARBA00023063"/>
    </source>
</evidence>
<feature type="transmembrane region" description="Helical" evidence="8">
    <location>
        <begin position="172"/>
        <end position="192"/>
    </location>
</feature>
<name>A0A0V7ZCT6_9CYAN</name>
<dbReference type="OrthoDB" id="9773404at2"/>
<feature type="transmembrane region" description="Helical" evidence="8">
    <location>
        <begin position="439"/>
        <end position="456"/>
    </location>
</feature>
<organism evidence="10 11">
    <name type="scientific">Mastigocoleus testarum BC008</name>
    <dbReference type="NCBI Taxonomy" id="371196"/>
    <lineage>
        <taxon>Bacteria</taxon>
        <taxon>Bacillati</taxon>
        <taxon>Cyanobacteriota</taxon>
        <taxon>Cyanophyceae</taxon>
        <taxon>Nostocales</taxon>
        <taxon>Hapalosiphonaceae</taxon>
        <taxon>Mastigocoleus</taxon>
    </lineage>
</organism>
<feature type="transmembrane region" description="Helical" evidence="8">
    <location>
        <begin position="103"/>
        <end position="125"/>
    </location>
</feature>
<evidence type="ECO:0000313" key="11">
    <source>
        <dbReference type="Proteomes" id="UP000053372"/>
    </source>
</evidence>
<comment type="caution">
    <text evidence="10">The sequence shown here is derived from an EMBL/GenBank/DDBJ whole genome shotgun (WGS) entry which is preliminary data.</text>
</comment>
<feature type="transmembrane region" description="Helical" evidence="8">
    <location>
        <begin position="220"/>
        <end position="241"/>
    </location>
</feature>
<gene>
    <name evidence="10" type="ORF">BC008_37635</name>
</gene>
<evidence type="ECO:0000256" key="7">
    <source>
        <dbReference type="ARBA" id="ARBA00023136"/>
    </source>
</evidence>
<feature type="transmembrane region" description="Helical" evidence="8">
    <location>
        <begin position="332"/>
        <end position="354"/>
    </location>
</feature>
<feature type="transmembrane region" description="Helical" evidence="8">
    <location>
        <begin position="78"/>
        <end position="97"/>
    </location>
</feature>
<comment type="caution">
    <text evidence="8">Lacks conserved residue(s) required for the propagation of feature annotation.</text>
</comment>
<feature type="transmembrane region" description="Helical" evidence="8">
    <location>
        <begin position="308"/>
        <end position="326"/>
    </location>
</feature>
<dbReference type="PROSITE" id="PS50850">
    <property type="entry name" value="MFS"/>
    <property type="match status" value="1"/>
</dbReference>
<feature type="transmembrane region" description="Helical" evidence="8">
    <location>
        <begin position="374"/>
        <end position="393"/>
    </location>
</feature>
<dbReference type="SUPFAM" id="SSF103473">
    <property type="entry name" value="MFS general substrate transporter"/>
    <property type="match status" value="1"/>
</dbReference>
<evidence type="ECO:0000259" key="9">
    <source>
        <dbReference type="PROSITE" id="PS50850"/>
    </source>
</evidence>
<reference evidence="10 11" key="1">
    <citation type="journal article" date="2015" name="Genome Announc.">
        <title>Draft Genome of the Euendolithic (true boring) Cyanobacterium Mastigocoleus testarum strain BC008.</title>
        <authorList>
            <person name="Guida B.S."/>
            <person name="Garcia-Pichel F."/>
        </authorList>
    </citation>
    <scope>NUCLEOTIDE SEQUENCE [LARGE SCALE GENOMIC DNA]</scope>
    <source>
        <strain evidence="10 11">BC008</strain>
    </source>
</reference>
<dbReference type="NCBIfam" id="TIGR00886">
    <property type="entry name" value="2A0108"/>
    <property type="match status" value="1"/>
</dbReference>
<evidence type="ECO:0000256" key="8">
    <source>
        <dbReference type="RuleBase" id="RU366033"/>
    </source>
</evidence>
<dbReference type="PANTHER" id="PTHR23515">
    <property type="entry name" value="HIGH-AFFINITY NITRATE TRANSPORTER 2.3"/>
    <property type="match status" value="1"/>
</dbReference>
<dbReference type="GO" id="GO:0015113">
    <property type="term" value="F:nitrite transmembrane transporter activity"/>
    <property type="evidence" value="ECO:0007669"/>
    <property type="project" value="InterPro"/>
</dbReference>
<evidence type="ECO:0000256" key="3">
    <source>
        <dbReference type="ARBA" id="ARBA00022448"/>
    </source>
</evidence>
<accession>A0A0V7ZCT6</accession>
<comment type="subcellular location">
    <subcellularLocation>
        <location evidence="1 8">Cell membrane</location>
        <topology evidence="1 8">Multi-pass membrane protein</topology>
    </subcellularLocation>
</comment>
<evidence type="ECO:0000256" key="1">
    <source>
        <dbReference type="ARBA" id="ARBA00004651"/>
    </source>
</evidence>
<keyword evidence="8" id="KW-1003">Cell membrane</keyword>
<keyword evidence="5 8" id="KW-1133">Transmembrane helix</keyword>
<feature type="transmembrane region" description="Helical" evidence="8">
    <location>
        <begin position="12"/>
        <end position="31"/>
    </location>
</feature>
<keyword evidence="7 8" id="KW-0472">Membrane</keyword>
<feature type="transmembrane region" description="Helical" evidence="8">
    <location>
        <begin position="399"/>
        <end position="427"/>
    </location>
</feature>
<feature type="domain" description="Major facilitator superfamily (MFS) profile" evidence="9">
    <location>
        <begin position="13"/>
        <end position="485"/>
    </location>
</feature>
<keyword evidence="4 8" id="KW-0812">Transmembrane</keyword>
<sequence length="486" mass="53763">MFSISLLSRKYIILHLTWFAFFLSFLVWFSFAPFALEVHNDLSLTSEQLKTLAICNLALTIPARILIGMLLDRWGARITFAGVLVFAVIPCFMTGFATSFHQLVYSSLTMGVMGAGFVVGVRMVAEWFSSQEIGIAQGIYGGWGNFGAAASQFLLPSLGTATAMFAMGEVNWRFAICFVGIVCAIYGVIYWFNVRDTPPGQEFRRPQRSGAIQVTSRSSFWAMTAMDLGLLLSLGLLSLPLHSDSINFLNDSQFILIWIAIAVLYLFQFFKSWEVNRELIGSINPFSNNFLQSERTYPPSERYEFRQIALLSFTYLTNFGSQIAVVSILPTFFAQTLSLNFVHAGFVAASFPFLNLISRPSGGLISDRLGNRKWVMTGLTVGIGVGYLLMGRIDENWTLMSAILVTIFCAYFVQAGAGATFSIVPLIRREITGQIAGNVGAYGNVGGVLFLTIYNFSDTQTLFNVMGITALICASLCVFFLKEPNH</sequence>
<feature type="transmembrane region" description="Helical" evidence="8">
    <location>
        <begin position="146"/>
        <end position="166"/>
    </location>
</feature>
<dbReference type="Proteomes" id="UP000053372">
    <property type="component" value="Unassembled WGS sequence"/>
</dbReference>
<dbReference type="GO" id="GO:0005886">
    <property type="term" value="C:plasma membrane"/>
    <property type="evidence" value="ECO:0007669"/>
    <property type="project" value="UniProtKB-SubCell"/>
</dbReference>
<evidence type="ECO:0000313" key="10">
    <source>
        <dbReference type="EMBL" id="KST62172.1"/>
    </source>
</evidence>
<keyword evidence="6 8" id="KW-0534">Nitrate assimilation</keyword>
<dbReference type="InterPro" id="IPR036259">
    <property type="entry name" value="MFS_trans_sf"/>
</dbReference>
<feature type="transmembrane region" description="Helical" evidence="8">
    <location>
        <begin position="253"/>
        <end position="270"/>
    </location>
</feature>
<dbReference type="InterPro" id="IPR011701">
    <property type="entry name" value="MFS"/>
</dbReference>
<evidence type="ECO:0000256" key="5">
    <source>
        <dbReference type="ARBA" id="ARBA00022989"/>
    </source>
</evidence>
<dbReference type="Gene3D" id="1.20.1250.20">
    <property type="entry name" value="MFS general substrate transporter like domains"/>
    <property type="match status" value="2"/>
</dbReference>
<evidence type="ECO:0000256" key="4">
    <source>
        <dbReference type="ARBA" id="ARBA00022692"/>
    </source>
</evidence>
<feature type="transmembrane region" description="Helical" evidence="8">
    <location>
        <begin position="462"/>
        <end position="481"/>
    </location>
</feature>
<keyword evidence="3 8" id="KW-0813">Transport</keyword>
<comment type="similarity">
    <text evidence="2 8">Belongs to the major facilitator superfamily. Nitrate/nitrite porter (TC 2.A.1.8) family.</text>
</comment>
<keyword evidence="11" id="KW-1185">Reference proteome</keyword>
<dbReference type="GO" id="GO:0015112">
    <property type="term" value="F:nitrate transmembrane transporter activity"/>
    <property type="evidence" value="ECO:0007669"/>
    <property type="project" value="UniProtKB-UniRule"/>
</dbReference>
<proteinExistence type="inferred from homology"/>
<dbReference type="GO" id="GO:0042128">
    <property type="term" value="P:nitrate assimilation"/>
    <property type="evidence" value="ECO:0007669"/>
    <property type="project" value="UniProtKB-UniRule"/>
</dbReference>
<dbReference type="EMBL" id="LMTZ01000162">
    <property type="protein sequence ID" value="KST62172.1"/>
    <property type="molecule type" value="Genomic_DNA"/>
</dbReference>
<protein>
    <recommendedName>
        <fullName evidence="8">Nitrate/nitrite transporter</fullName>
    </recommendedName>
</protein>
<dbReference type="InterPro" id="IPR020846">
    <property type="entry name" value="MFS_dom"/>
</dbReference>
<evidence type="ECO:0000256" key="2">
    <source>
        <dbReference type="ARBA" id="ARBA00008432"/>
    </source>
</evidence>
<dbReference type="RefSeq" id="WP_058184789.1">
    <property type="nucleotide sequence ID" value="NZ_LMTZ01000162.1"/>
</dbReference>
<dbReference type="AlphaFoldDB" id="A0A0V7ZCT6"/>